<keyword evidence="7" id="KW-1185">Reference proteome</keyword>
<evidence type="ECO:0000256" key="1">
    <source>
        <dbReference type="ARBA" id="ARBA00023015"/>
    </source>
</evidence>
<organism evidence="6 7">
    <name type="scientific">Luteimonas lutimaris</name>
    <dbReference type="NCBI Taxonomy" id="698645"/>
    <lineage>
        <taxon>Bacteria</taxon>
        <taxon>Pseudomonadati</taxon>
        <taxon>Pseudomonadota</taxon>
        <taxon>Gammaproteobacteria</taxon>
        <taxon>Lysobacterales</taxon>
        <taxon>Lysobacteraceae</taxon>
        <taxon>Luteimonas</taxon>
    </lineage>
</organism>
<comment type="caution">
    <text evidence="6">The sequence shown here is derived from an EMBL/GenBank/DDBJ whole genome shotgun (WGS) entry which is preliminary data.</text>
</comment>
<dbReference type="InterPro" id="IPR018060">
    <property type="entry name" value="HTH_AraC"/>
</dbReference>
<evidence type="ECO:0000256" key="2">
    <source>
        <dbReference type="ARBA" id="ARBA00023125"/>
    </source>
</evidence>
<name>A0ABP7N3J4_9GAMM</name>
<feature type="domain" description="HTH araC/xylS-type" evidence="5">
    <location>
        <begin position="128"/>
        <end position="220"/>
    </location>
</feature>
<feature type="region of interest" description="Disordered" evidence="4">
    <location>
        <begin position="229"/>
        <end position="261"/>
    </location>
</feature>
<accession>A0ABP7N3J4</accession>
<dbReference type="SUPFAM" id="SSF51182">
    <property type="entry name" value="RmlC-like cupins"/>
    <property type="match status" value="1"/>
</dbReference>
<dbReference type="Gene3D" id="1.10.10.60">
    <property type="entry name" value="Homeodomain-like"/>
    <property type="match status" value="1"/>
</dbReference>
<evidence type="ECO:0000313" key="7">
    <source>
        <dbReference type="Proteomes" id="UP001501727"/>
    </source>
</evidence>
<proteinExistence type="predicted"/>
<evidence type="ECO:0000259" key="5">
    <source>
        <dbReference type="PROSITE" id="PS01124"/>
    </source>
</evidence>
<evidence type="ECO:0000313" key="6">
    <source>
        <dbReference type="EMBL" id="GAA3934859.1"/>
    </source>
</evidence>
<dbReference type="PANTHER" id="PTHR46796:SF15">
    <property type="entry name" value="BLL1074 PROTEIN"/>
    <property type="match status" value="1"/>
</dbReference>
<dbReference type="PROSITE" id="PS01124">
    <property type="entry name" value="HTH_ARAC_FAMILY_2"/>
    <property type="match status" value="1"/>
</dbReference>
<dbReference type="PANTHER" id="PTHR46796">
    <property type="entry name" value="HTH-TYPE TRANSCRIPTIONAL ACTIVATOR RHAS-RELATED"/>
    <property type="match status" value="1"/>
</dbReference>
<dbReference type="Proteomes" id="UP001501727">
    <property type="component" value="Unassembled WGS sequence"/>
</dbReference>
<dbReference type="SUPFAM" id="SSF46689">
    <property type="entry name" value="Homeodomain-like"/>
    <property type="match status" value="1"/>
</dbReference>
<dbReference type="InterPro" id="IPR011051">
    <property type="entry name" value="RmlC_Cupin_sf"/>
</dbReference>
<evidence type="ECO:0000256" key="3">
    <source>
        <dbReference type="ARBA" id="ARBA00023163"/>
    </source>
</evidence>
<dbReference type="SMART" id="SM00342">
    <property type="entry name" value="HTH_ARAC"/>
    <property type="match status" value="1"/>
</dbReference>
<gene>
    <name evidence="6" type="ORF">GCM10022229_30730</name>
</gene>
<dbReference type="Pfam" id="PF12833">
    <property type="entry name" value="HTH_18"/>
    <property type="match status" value="1"/>
</dbReference>
<reference evidence="7" key="1">
    <citation type="journal article" date="2019" name="Int. J. Syst. Evol. Microbiol.">
        <title>The Global Catalogue of Microorganisms (GCM) 10K type strain sequencing project: providing services to taxonomists for standard genome sequencing and annotation.</title>
        <authorList>
            <consortium name="The Broad Institute Genomics Platform"/>
            <consortium name="The Broad Institute Genome Sequencing Center for Infectious Disease"/>
            <person name="Wu L."/>
            <person name="Ma J."/>
        </authorList>
    </citation>
    <scope>NUCLEOTIDE SEQUENCE [LARGE SCALE GENOMIC DNA]</scope>
    <source>
        <strain evidence="7">JCM 16916</strain>
    </source>
</reference>
<dbReference type="InterPro" id="IPR009057">
    <property type="entry name" value="Homeodomain-like_sf"/>
</dbReference>
<keyword evidence="1" id="KW-0805">Transcription regulation</keyword>
<sequence length="261" mass="27433">MADPACYLTEHARDDALPLHRHRDAYASLVLRGSYLEASADGPVACEPGTLVLHPAFHAHGDRFGGRGARVVNLALPPALAPDGVRVLRVARLARARRAFERGPAWLPELLADALPGAPGRDGWQAVFVEALAASDRSIAEIARRCGISPAHASRAVAASYGMPPQLLRRELRWRRALALLGGDAPLAGVAAETGFADQAHLCRTVRTCSGLAPGALRRRLKCVQYGSTPGAEDPAGSKAAAPRRHPTDAAPCPACPSSPA</sequence>
<keyword evidence="2" id="KW-0238">DNA-binding</keyword>
<dbReference type="InterPro" id="IPR050204">
    <property type="entry name" value="AraC_XylS_family_regulators"/>
</dbReference>
<dbReference type="RefSeq" id="WP_344760931.1">
    <property type="nucleotide sequence ID" value="NZ_BAAAZU010000041.1"/>
</dbReference>
<protein>
    <submittedName>
        <fullName evidence="6">AraC family transcriptional regulator</fullName>
    </submittedName>
</protein>
<dbReference type="EMBL" id="BAAAZU010000041">
    <property type="protein sequence ID" value="GAA3934859.1"/>
    <property type="molecule type" value="Genomic_DNA"/>
</dbReference>
<keyword evidence="3" id="KW-0804">Transcription</keyword>
<evidence type="ECO:0000256" key="4">
    <source>
        <dbReference type="SAM" id="MobiDB-lite"/>
    </source>
</evidence>